<evidence type="ECO:0000313" key="3">
    <source>
        <dbReference type="EMBL" id="ODV74492.1"/>
    </source>
</evidence>
<reference evidence="3 4" key="1">
    <citation type="journal article" date="2016" name="Proc. Natl. Acad. Sci. U.S.A.">
        <title>Comparative genomics of biotechnologically important yeasts.</title>
        <authorList>
            <person name="Riley R."/>
            <person name="Haridas S."/>
            <person name="Wolfe K.H."/>
            <person name="Lopes M.R."/>
            <person name="Hittinger C.T."/>
            <person name="Goeker M."/>
            <person name="Salamov A.A."/>
            <person name="Wisecaver J.H."/>
            <person name="Long T.M."/>
            <person name="Calvey C.H."/>
            <person name="Aerts A.L."/>
            <person name="Barry K.W."/>
            <person name="Choi C."/>
            <person name="Clum A."/>
            <person name="Coughlan A.Y."/>
            <person name="Deshpande S."/>
            <person name="Douglass A.P."/>
            <person name="Hanson S.J."/>
            <person name="Klenk H.-P."/>
            <person name="LaButti K.M."/>
            <person name="Lapidus A."/>
            <person name="Lindquist E.A."/>
            <person name="Lipzen A.M."/>
            <person name="Meier-Kolthoff J.P."/>
            <person name="Ohm R.A."/>
            <person name="Otillar R.P."/>
            <person name="Pangilinan J.L."/>
            <person name="Peng Y."/>
            <person name="Rokas A."/>
            <person name="Rosa C.A."/>
            <person name="Scheuner C."/>
            <person name="Sibirny A.A."/>
            <person name="Slot J.C."/>
            <person name="Stielow J.B."/>
            <person name="Sun H."/>
            <person name="Kurtzman C.P."/>
            <person name="Blackwell M."/>
            <person name="Grigoriev I.V."/>
            <person name="Jeffries T.W."/>
        </authorList>
    </citation>
    <scope>NUCLEOTIDE SEQUENCE [LARGE SCALE GENOMIC DNA]</scope>
    <source>
        <strain evidence="4">ATCC 18201 / CBS 1600 / BCRC 20928 / JCM 3617 / NBRC 0987 / NRRL Y-1542</strain>
    </source>
</reference>
<dbReference type="Proteomes" id="UP000094389">
    <property type="component" value="Unassembled WGS sequence"/>
</dbReference>
<name>A0A1E4S518_CYBJN</name>
<dbReference type="OrthoDB" id="3979671at2759"/>
<feature type="repeat" description="TPR" evidence="1">
    <location>
        <begin position="238"/>
        <end position="271"/>
    </location>
</feature>
<dbReference type="SUPFAM" id="SSF48452">
    <property type="entry name" value="TPR-like"/>
    <property type="match status" value="1"/>
</dbReference>
<keyword evidence="2" id="KW-1133">Transmembrane helix</keyword>
<dbReference type="RefSeq" id="XP_020071531.1">
    <property type="nucleotide sequence ID" value="XM_020214789.1"/>
</dbReference>
<dbReference type="OMA" id="RAVECIM"/>
<feature type="transmembrane region" description="Helical" evidence="2">
    <location>
        <begin position="36"/>
        <end position="57"/>
    </location>
</feature>
<proteinExistence type="predicted"/>
<dbReference type="AlphaFoldDB" id="A0A1E4S518"/>
<evidence type="ECO:0000256" key="2">
    <source>
        <dbReference type="SAM" id="Phobius"/>
    </source>
</evidence>
<protein>
    <submittedName>
        <fullName evidence="3">Uncharacterized protein</fullName>
    </submittedName>
</protein>
<keyword evidence="2" id="KW-0812">Transmembrane</keyword>
<organism evidence="3 4">
    <name type="scientific">Cyberlindnera jadinii (strain ATCC 18201 / CBS 1600 / BCRC 20928 / JCM 3617 / NBRC 0987 / NRRL Y-1542)</name>
    <name type="common">Torula yeast</name>
    <name type="synonym">Candida utilis</name>
    <dbReference type="NCBI Taxonomy" id="983966"/>
    <lineage>
        <taxon>Eukaryota</taxon>
        <taxon>Fungi</taxon>
        <taxon>Dikarya</taxon>
        <taxon>Ascomycota</taxon>
        <taxon>Saccharomycotina</taxon>
        <taxon>Saccharomycetes</taxon>
        <taxon>Phaffomycetales</taxon>
        <taxon>Phaffomycetaceae</taxon>
        <taxon>Cyberlindnera</taxon>
    </lineage>
</organism>
<dbReference type="InterPro" id="IPR011990">
    <property type="entry name" value="TPR-like_helical_dom_sf"/>
</dbReference>
<dbReference type="Gene3D" id="1.25.40.10">
    <property type="entry name" value="Tetratricopeptide repeat domain"/>
    <property type="match status" value="1"/>
</dbReference>
<keyword evidence="2" id="KW-0472">Membrane</keyword>
<sequence length="374" mass="43057">MARFQFVRHLHRTAPLSRTWTEFYLRQSRSILKGIAIFYAGAAACGTVGYFGGKWYVDQWQPMCSSWSLYSKCLGRLGVYLQETGDDANAEMSIIYCLKAIGQDEGIEQPEDESNPRLFKLLTADQLNDHKSDEFKSRYLDLVMRLALIKGENGDFENSWKLCQYSINLPMDKGSRHLKSQMLRLASKLDLQKGEVQPAEFYLLDAVRFNEYYEDGVRFVQHGSLTLSKDSNVPNELFHSLLDLGVVYTKEKQYTKALEIFLNLLQVTEHDKPEGFVEANRSLLKNYVGEILYSQGLTNQAIEWCRDSFKEARINSKFDPFSATITKQSLQNLVKLYEKIGDDDLKNQAQQELDKCVIPVKVNRDWALLEKMLS</sequence>
<evidence type="ECO:0000313" key="4">
    <source>
        <dbReference type="Proteomes" id="UP000094389"/>
    </source>
</evidence>
<dbReference type="InterPro" id="IPR019734">
    <property type="entry name" value="TPR_rpt"/>
</dbReference>
<accession>A0A1E4S518</accession>
<keyword evidence="4" id="KW-1185">Reference proteome</keyword>
<evidence type="ECO:0000256" key="1">
    <source>
        <dbReference type="PROSITE-ProRule" id="PRU00339"/>
    </source>
</evidence>
<dbReference type="GeneID" id="30989185"/>
<dbReference type="PROSITE" id="PS50005">
    <property type="entry name" value="TPR"/>
    <property type="match status" value="1"/>
</dbReference>
<keyword evidence="1" id="KW-0802">TPR repeat</keyword>
<dbReference type="EMBL" id="KV453928">
    <property type="protein sequence ID" value="ODV74492.1"/>
    <property type="molecule type" value="Genomic_DNA"/>
</dbReference>
<gene>
    <name evidence="3" type="ORF">CYBJADRAFT_167150</name>
</gene>